<gene>
    <name evidence="2" type="ORF">EV652_12138</name>
</gene>
<sequence length="281" mass="29818">MCESRKILAKAGAAQAEYAVAAPWSSQLTCRPTIRSASPSGGSDGTGAFHLDGQAALVAPCRRGGMASLAGDVFRCLGPDLGTTGYAPSRSTVGDIFVAWMPTDYESSSLLQGARGFGLAAEGRGLLVQEGQGYVRYGPNISSTRGNEMQLARHESRHTDQWAVLTLIGGPLAFPAAYYADGAFFPFSRNHFERAASLSDGGYPTPPDNKPAPLPAAAAAISVVLLLVLRRRIRWLSRILVAGRVGATAHLTGRCPLHTTGWFHHPPRDTPAASFRRDTCP</sequence>
<feature type="transmembrane region" description="Helical" evidence="1">
    <location>
        <begin position="212"/>
        <end position="229"/>
    </location>
</feature>
<comment type="caution">
    <text evidence="2">The sequence shown here is derived from an EMBL/GenBank/DDBJ whole genome shotgun (WGS) entry which is preliminary data.</text>
</comment>
<evidence type="ECO:0000313" key="3">
    <source>
        <dbReference type="Proteomes" id="UP000294508"/>
    </source>
</evidence>
<keyword evidence="1" id="KW-1133">Transmembrane helix</keyword>
<evidence type="ECO:0008006" key="4">
    <source>
        <dbReference type="Google" id="ProtNLM"/>
    </source>
</evidence>
<name>A0A4R2GXD6_9ACTN</name>
<evidence type="ECO:0000313" key="2">
    <source>
        <dbReference type="EMBL" id="TCO15665.1"/>
    </source>
</evidence>
<proteinExistence type="predicted"/>
<organism evidence="2 3">
    <name type="scientific">Kribbella steppae</name>
    <dbReference type="NCBI Taxonomy" id="2512223"/>
    <lineage>
        <taxon>Bacteria</taxon>
        <taxon>Bacillati</taxon>
        <taxon>Actinomycetota</taxon>
        <taxon>Actinomycetes</taxon>
        <taxon>Propionibacteriales</taxon>
        <taxon>Kribbellaceae</taxon>
        <taxon>Kribbella</taxon>
    </lineage>
</organism>
<keyword evidence="1" id="KW-0812">Transmembrane</keyword>
<reference evidence="2 3" key="1">
    <citation type="journal article" date="2015" name="Stand. Genomic Sci.">
        <title>Genomic Encyclopedia of Bacterial and Archaeal Type Strains, Phase III: the genomes of soil and plant-associated and newly described type strains.</title>
        <authorList>
            <person name="Whitman W.B."/>
            <person name="Woyke T."/>
            <person name="Klenk H.P."/>
            <person name="Zhou Y."/>
            <person name="Lilburn T.G."/>
            <person name="Beck B.J."/>
            <person name="De Vos P."/>
            <person name="Vandamme P."/>
            <person name="Eisen J.A."/>
            <person name="Garrity G."/>
            <person name="Hugenholtz P."/>
            <person name="Kyrpides N.C."/>
        </authorList>
    </citation>
    <scope>NUCLEOTIDE SEQUENCE [LARGE SCALE GENOMIC DNA]</scope>
    <source>
        <strain evidence="2 3">VKM Ac-2572</strain>
    </source>
</reference>
<feature type="transmembrane region" description="Helical" evidence="1">
    <location>
        <begin position="162"/>
        <end position="180"/>
    </location>
</feature>
<accession>A0A4R2GXD6</accession>
<dbReference type="EMBL" id="SLWN01000021">
    <property type="protein sequence ID" value="TCO15665.1"/>
    <property type="molecule type" value="Genomic_DNA"/>
</dbReference>
<evidence type="ECO:0000256" key="1">
    <source>
        <dbReference type="SAM" id="Phobius"/>
    </source>
</evidence>
<protein>
    <recommendedName>
        <fullName evidence="4">DUF4157 domain-containing protein</fullName>
    </recommendedName>
</protein>
<dbReference type="Proteomes" id="UP000294508">
    <property type="component" value="Unassembled WGS sequence"/>
</dbReference>
<dbReference type="AlphaFoldDB" id="A0A4R2GXD6"/>
<keyword evidence="3" id="KW-1185">Reference proteome</keyword>
<keyword evidence="1" id="KW-0472">Membrane</keyword>